<name>A0ACC1J9W2_9FUNG</name>
<sequence length="222" mass="24484">MAPANTGSQIDALAAYLVSKSTEGKRFLAAVSGVPGSGKSYLSERLVEAVNDISGTEVAKAVPMDGFHLTKQQLLTMDDPKEAMRRRGAPWTFDAQGFVDLVKQLRERSDATVLAPSFDHARGDPKQDDISIEPRHRIVVIEGLYAHVSDQPWAQAQQYFDETWWVCAADEEVSSERLINRHVAAGLAADREQAVQRISGNDAINGQYSESHRCTPTKIIYN</sequence>
<organism evidence="1 2">
    <name type="scientific">Linderina macrospora</name>
    <dbReference type="NCBI Taxonomy" id="4868"/>
    <lineage>
        <taxon>Eukaryota</taxon>
        <taxon>Fungi</taxon>
        <taxon>Fungi incertae sedis</taxon>
        <taxon>Zoopagomycota</taxon>
        <taxon>Kickxellomycotina</taxon>
        <taxon>Kickxellomycetes</taxon>
        <taxon>Kickxellales</taxon>
        <taxon>Kickxellaceae</taxon>
        <taxon>Linderina</taxon>
    </lineage>
</organism>
<comment type="caution">
    <text evidence="1">The sequence shown here is derived from an EMBL/GenBank/DDBJ whole genome shotgun (WGS) entry which is preliminary data.</text>
</comment>
<proteinExistence type="predicted"/>
<keyword evidence="2" id="KW-1185">Reference proteome</keyword>
<dbReference type="EMBL" id="JANBPW010001784">
    <property type="protein sequence ID" value="KAJ1943141.1"/>
    <property type="molecule type" value="Genomic_DNA"/>
</dbReference>
<protein>
    <submittedName>
        <fullName evidence="1">Uncharacterized protein</fullName>
    </submittedName>
</protein>
<dbReference type="Proteomes" id="UP001150603">
    <property type="component" value="Unassembled WGS sequence"/>
</dbReference>
<evidence type="ECO:0000313" key="2">
    <source>
        <dbReference type="Proteomes" id="UP001150603"/>
    </source>
</evidence>
<evidence type="ECO:0000313" key="1">
    <source>
        <dbReference type="EMBL" id="KAJ1943141.1"/>
    </source>
</evidence>
<accession>A0ACC1J9W2</accession>
<reference evidence="1" key="1">
    <citation type="submission" date="2022-07" db="EMBL/GenBank/DDBJ databases">
        <title>Phylogenomic reconstructions and comparative analyses of Kickxellomycotina fungi.</title>
        <authorList>
            <person name="Reynolds N.K."/>
            <person name="Stajich J.E."/>
            <person name="Barry K."/>
            <person name="Grigoriev I.V."/>
            <person name="Crous P."/>
            <person name="Smith M.E."/>
        </authorList>
    </citation>
    <scope>NUCLEOTIDE SEQUENCE</scope>
    <source>
        <strain evidence="1">NRRL 5244</strain>
    </source>
</reference>
<gene>
    <name evidence="1" type="ORF">FBU59_003000</name>
</gene>